<keyword evidence="7" id="KW-1185">Reference proteome</keyword>
<name>A0A0L0F500_9EUKA</name>
<dbReference type="Pfam" id="PF04756">
    <property type="entry name" value="OST3_OST6"/>
    <property type="match status" value="1"/>
</dbReference>
<dbReference type="GO" id="GO:0016020">
    <property type="term" value="C:membrane"/>
    <property type="evidence" value="ECO:0007669"/>
    <property type="project" value="UniProtKB-SubCell"/>
</dbReference>
<sequence length="76" mass="8243">MLGLRATFTVGLAALACLLTPASAEFSAKATELEALRNQATGNIIPIDNKQFGKYVSPKKRDYDVFLYLTATAPTY</sequence>
<evidence type="ECO:0000256" key="1">
    <source>
        <dbReference type="ARBA" id="ARBA00004141"/>
    </source>
</evidence>
<dbReference type="AlphaFoldDB" id="A0A0L0F500"/>
<comment type="subcellular location">
    <subcellularLocation>
        <location evidence="1">Membrane</location>
        <topology evidence="1">Multi-pass membrane protein</topology>
    </subcellularLocation>
</comment>
<organism evidence="6 7">
    <name type="scientific">Sphaeroforma arctica JP610</name>
    <dbReference type="NCBI Taxonomy" id="667725"/>
    <lineage>
        <taxon>Eukaryota</taxon>
        <taxon>Ichthyosporea</taxon>
        <taxon>Ichthyophonida</taxon>
        <taxon>Sphaeroforma</taxon>
    </lineage>
</organism>
<keyword evidence="5" id="KW-0732">Signal</keyword>
<dbReference type="Gene3D" id="3.40.30.10">
    <property type="entry name" value="Glutaredoxin"/>
    <property type="match status" value="1"/>
</dbReference>
<accession>A0A0L0F500</accession>
<evidence type="ECO:0000313" key="6">
    <source>
        <dbReference type="EMBL" id="KNC71656.1"/>
    </source>
</evidence>
<reference evidence="6 7" key="1">
    <citation type="submission" date="2011-02" db="EMBL/GenBank/DDBJ databases">
        <title>The Genome Sequence of Sphaeroforma arctica JP610.</title>
        <authorList>
            <consortium name="The Broad Institute Genome Sequencing Platform"/>
            <person name="Russ C."/>
            <person name="Cuomo C."/>
            <person name="Young S.K."/>
            <person name="Zeng Q."/>
            <person name="Gargeya S."/>
            <person name="Alvarado L."/>
            <person name="Berlin A."/>
            <person name="Chapman S.B."/>
            <person name="Chen Z."/>
            <person name="Freedman E."/>
            <person name="Gellesch M."/>
            <person name="Goldberg J."/>
            <person name="Griggs A."/>
            <person name="Gujja S."/>
            <person name="Heilman E."/>
            <person name="Heiman D."/>
            <person name="Howarth C."/>
            <person name="Mehta T."/>
            <person name="Neiman D."/>
            <person name="Pearson M."/>
            <person name="Roberts A."/>
            <person name="Saif S."/>
            <person name="Shea T."/>
            <person name="Shenoy N."/>
            <person name="Sisk P."/>
            <person name="Stolte C."/>
            <person name="Sykes S."/>
            <person name="White J."/>
            <person name="Yandava C."/>
            <person name="Burger G."/>
            <person name="Gray M.W."/>
            <person name="Holland P.W.H."/>
            <person name="King N."/>
            <person name="Lang F.B.F."/>
            <person name="Roger A.J."/>
            <person name="Ruiz-Trillo I."/>
            <person name="Haas B."/>
            <person name="Nusbaum C."/>
            <person name="Birren B."/>
        </authorList>
    </citation>
    <scope>NUCLEOTIDE SEQUENCE [LARGE SCALE GENOMIC DNA]</scope>
    <source>
        <strain evidence="6 7">JP610</strain>
    </source>
</reference>
<protein>
    <submittedName>
        <fullName evidence="6">Uncharacterized protein</fullName>
    </submittedName>
</protein>
<proteinExistence type="predicted"/>
<keyword evidence="4" id="KW-0472">Membrane</keyword>
<evidence type="ECO:0000256" key="3">
    <source>
        <dbReference type="ARBA" id="ARBA00022989"/>
    </source>
</evidence>
<dbReference type="RefSeq" id="XP_014145558.1">
    <property type="nucleotide sequence ID" value="XM_014290083.1"/>
</dbReference>
<dbReference type="Proteomes" id="UP000054560">
    <property type="component" value="Unassembled WGS sequence"/>
</dbReference>
<dbReference type="InterPro" id="IPR021149">
    <property type="entry name" value="OligosaccharylTrfase_OST3/OST6"/>
</dbReference>
<evidence type="ECO:0000256" key="5">
    <source>
        <dbReference type="SAM" id="SignalP"/>
    </source>
</evidence>
<feature type="non-terminal residue" evidence="6">
    <location>
        <position position="76"/>
    </location>
</feature>
<dbReference type="PROSITE" id="PS51257">
    <property type="entry name" value="PROKAR_LIPOPROTEIN"/>
    <property type="match status" value="1"/>
</dbReference>
<feature type="chain" id="PRO_5005537876" evidence="5">
    <location>
        <begin position="25"/>
        <end position="76"/>
    </location>
</feature>
<gene>
    <name evidence="6" type="ORF">SARC_15807</name>
</gene>
<evidence type="ECO:0000256" key="2">
    <source>
        <dbReference type="ARBA" id="ARBA00022692"/>
    </source>
</evidence>
<dbReference type="EMBL" id="KQ248367">
    <property type="protein sequence ID" value="KNC71656.1"/>
    <property type="molecule type" value="Genomic_DNA"/>
</dbReference>
<evidence type="ECO:0000256" key="4">
    <source>
        <dbReference type="ARBA" id="ARBA00023136"/>
    </source>
</evidence>
<dbReference type="GeneID" id="25916311"/>
<keyword evidence="3" id="KW-1133">Transmembrane helix</keyword>
<keyword evidence="2" id="KW-0812">Transmembrane</keyword>
<feature type="signal peptide" evidence="5">
    <location>
        <begin position="1"/>
        <end position="24"/>
    </location>
</feature>
<evidence type="ECO:0000313" key="7">
    <source>
        <dbReference type="Proteomes" id="UP000054560"/>
    </source>
</evidence>